<sequence>PLSQPFKNSLTARSTPLSQAFQEQLDSKINPSIAAFQEQLDSKINPSIAAFQEQLDSKQQAHKYPFEWKVDGGSYLDRAEKRIGRPVLSLSNRVKKELLYSYWSETYGDDYENKRLRQYETYLPYIPTSIGYPFADIGCGAGEFVSFLKKNKINAIGVDREIGEVKRGLKKGIDVIQSDGLSFLRKSNKPLSGVSLIEVIEHQPQQDIFEIVQLAYDRIVSGGIILSETINARHPYFNQGLL</sequence>
<dbReference type="SUPFAM" id="SSF53335">
    <property type="entry name" value="S-adenosyl-L-methionine-dependent methyltransferases"/>
    <property type="match status" value="1"/>
</dbReference>
<dbReference type="CDD" id="cd02440">
    <property type="entry name" value="AdoMet_MTases"/>
    <property type="match status" value="1"/>
</dbReference>
<gene>
    <name evidence="1" type="ORF">B1A_04355</name>
</gene>
<keyword evidence="1" id="KW-0808">Transferase</keyword>
<evidence type="ECO:0000313" key="1">
    <source>
        <dbReference type="EMBL" id="EQD74680.1"/>
    </source>
</evidence>
<dbReference type="Gene3D" id="3.40.50.150">
    <property type="entry name" value="Vaccinia Virus protein VP39"/>
    <property type="match status" value="1"/>
</dbReference>
<reference evidence="1" key="2">
    <citation type="journal article" date="2014" name="ISME J.">
        <title>Microbial stratification in low pH oxic and suboxic macroscopic growths along an acid mine drainage.</title>
        <authorList>
            <person name="Mendez-Garcia C."/>
            <person name="Mesa V."/>
            <person name="Sprenger R.R."/>
            <person name="Richter M."/>
            <person name="Diez M.S."/>
            <person name="Solano J."/>
            <person name="Bargiela R."/>
            <person name="Golyshina O.V."/>
            <person name="Manteca A."/>
            <person name="Ramos J.L."/>
            <person name="Gallego J.R."/>
            <person name="Llorente I."/>
            <person name="Martins Dos Santos V.A."/>
            <person name="Jensen O.N."/>
            <person name="Pelaez A.I."/>
            <person name="Sanchez J."/>
            <person name="Ferrer M."/>
        </authorList>
    </citation>
    <scope>NUCLEOTIDE SEQUENCE</scope>
</reference>
<organism evidence="1">
    <name type="scientific">mine drainage metagenome</name>
    <dbReference type="NCBI Taxonomy" id="410659"/>
    <lineage>
        <taxon>unclassified sequences</taxon>
        <taxon>metagenomes</taxon>
        <taxon>ecological metagenomes</taxon>
    </lineage>
</organism>
<protein>
    <submittedName>
        <fullName evidence="1">Methyltransferase type 11</fullName>
    </submittedName>
</protein>
<keyword evidence="1" id="KW-0489">Methyltransferase</keyword>
<dbReference type="AlphaFoldDB" id="T1CX71"/>
<name>T1CX71_9ZZZZ</name>
<dbReference type="GO" id="GO:0008168">
    <property type="term" value="F:methyltransferase activity"/>
    <property type="evidence" value="ECO:0007669"/>
    <property type="project" value="UniProtKB-KW"/>
</dbReference>
<dbReference type="EMBL" id="AUZX01003157">
    <property type="protein sequence ID" value="EQD74680.1"/>
    <property type="molecule type" value="Genomic_DNA"/>
</dbReference>
<dbReference type="Pfam" id="PF13489">
    <property type="entry name" value="Methyltransf_23"/>
    <property type="match status" value="1"/>
</dbReference>
<proteinExistence type="predicted"/>
<accession>T1CX71</accession>
<reference evidence="1" key="1">
    <citation type="submission" date="2013-08" db="EMBL/GenBank/DDBJ databases">
        <authorList>
            <person name="Mendez C."/>
            <person name="Richter M."/>
            <person name="Ferrer M."/>
            <person name="Sanchez J."/>
        </authorList>
    </citation>
    <scope>NUCLEOTIDE SEQUENCE</scope>
</reference>
<dbReference type="GO" id="GO:0032259">
    <property type="term" value="P:methylation"/>
    <property type="evidence" value="ECO:0007669"/>
    <property type="project" value="UniProtKB-KW"/>
</dbReference>
<feature type="non-terminal residue" evidence="1">
    <location>
        <position position="1"/>
    </location>
</feature>
<comment type="caution">
    <text evidence="1">The sequence shown here is derived from an EMBL/GenBank/DDBJ whole genome shotgun (WGS) entry which is preliminary data.</text>
</comment>
<dbReference type="InterPro" id="IPR029063">
    <property type="entry name" value="SAM-dependent_MTases_sf"/>
</dbReference>